<reference evidence="1" key="2">
    <citation type="journal article" date="2015" name="Fish Shellfish Immunol.">
        <title>Early steps in the European eel (Anguilla anguilla)-Vibrio vulnificus interaction in the gills: Role of the RtxA13 toxin.</title>
        <authorList>
            <person name="Callol A."/>
            <person name="Pajuelo D."/>
            <person name="Ebbesson L."/>
            <person name="Teles M."/>
            <person name="MacKenzie S."/>
            <person name="Amaro C."/>
        </authorList>
    </citation>
    <scope>NUCLEOTIDE SEQUENCE</scope>
</reference>
<proteinExistence type="predicted"/>
<dbReference type="EMBL" id="GBXM01079164">
    <property type="protein sequence ID" value="JAH29413.1"/>
    <property type="molecule type" value="Transcribed_RNA"/>
</dbReference>
<organism evidence="1">
    <name type="scientific">Anguilla anguilla</name>
    <name type="common">European freshwater eel</name>
    <name type="synonym">Muraena anguilla</name>
    <dbReference type="NCBI Taxonomy" id="7936"/>
    <lineage>
        <taxon>Eukaryota</taxon>
        <taxon>Metazoa</taxon>
        <taxon>Chordata</taxon>
        <taxon>Craniata</taxon>
        <taxon>Vertebrata</taxon>
        <taxon>Euteleostomi</taxon>
        <taxon>Actinopterygii</taxon>
        <taxon>Neopterygii</taxon>
        <taxon>Teleostei</taxon>
        <taxon>Anguilliformes</taxon>
        <taxon>Anguillidae</taxon>
        <taxon>Anguilla</taxon>
    </lineage>
</organism>
<evidence type="ECO:0000313" key="1">
    <source>
        <dbReference type="EMBL" id="JAH29413.1"/>
    </source>
</evidence>
<accession>A0A0E9RM48</accession>
<dbReference type="AlphaFoldDB" id="A0A0E9RM48"/>
<reference evidence="1" key="1">
    <citation type="submission" date="2014-11" db="EMBL/GenBank/DDBJ databases">
        <authorList>
            <person name="Amaro Gonzalez C."/>
        </authorList>
    </citation>
    <scope>NUCLEOTIDE SEQUENCE</scope>
</reference>
<sequence length="23" mass="2919">MLHCVVFYIIFELHFPLFFQNFL</sequence>
<name>A0A0E9RM48_ANGAN</name>
<protein>
    <submittedName>
        <fullName evidence="1">Uncharacterized protein</fullName>
    </submittedName>
</protein>